<comment type="caution">
    <text evidence="2">The sequence shown here is derived from an EMBL/GenBank/DDBJ whole genome shotgun (WGS) entry which is preliminary data.</text>
</comment>
<sequence>MNTPKFVWYQLSRDEIPDSTNGPSVYRGKNQDNAPSLIPNSGKVLSAGFSWDALDEIENQAPTAFVLETQSAAETLSWLRVYATEAFPLSQFGRVLSFDDWEMISNQDSPSYSFRDDRWASVVLGELLAQSEQDISLDTISLSRVQACFSIAIARAHKFYDSHKVTRASTERLRSIESDPRFLRRSVNVDALVPIWSLASTNIGPVSDVWELAEFIASAASAYHDKKEHTPVSIETLPQGLRSESIEERVIAFQHLVSLILKTSQTSPNHASQHAAIIAAAAFLVGPGTSHAFLIKKSEKLAPLAQVWFGLIAGLAGRKYWDSAWTKALKGAEKHVKASFSWSDPPISDISWIEHNWITNAIRGPKAFQGISRQVQTSLSIEIFPGVSCQMRLHTDDNRKQSNTPPPVSPPPMETGISPELVAVIEQLHRYAEKAKSIVHMQRPSTEDMFGESGTTKGRRSNKRTKS</sequence>
<proteinExistence type="predicted"/>
<gene>
    <name evidence="2" type="ORF">ACI6Q5_07370</name>
</gene>
<feature type="region of interest" description="Disordered" evidence="1">
    <location>
        <begin position="396"/>
        <end position="416"/>
    </location>
</feature>
<feature type="region of interest" description="Disordered" evidence="1">
    <location>
        <begin position="436"/>
        <end position="467"/>
    </location>
</feature>
<keyword evidence="3" id="KW-1185">Reference proteome</keyword>
<organism evidence="2 3">
    <name type="scientific">Xanthomonas codiaei</name>
    <dbReference type="NCBI Taxonomy" id="56463"/>
    <lineage>
        <taxon>Bacteria</taxon>
        <taxon>Pseudomonadati</taxon>
        <taxon>Pseudomonadota</taxon>
        <taxon>Gammaproteobacteria</taxon>
        <taxon>Lysobacterales</taxon>
        <taxon>Lysobacteraceae</taxon>
        <taxon>Xanthomonas</taxon>
    </lineage>
</organism>
<feature type="compositionally biased region" description="Basic residues" evidence="1">
    <location>
        <begin position="457"/>
        <end position="467"/>
    </location>
</feature>
<dbReference type="Proteomes" id="UP001637990">
    <property type="component" value="Unassembled WGS sequence"/>
</dbReference>
<dbReference type="RefSeq" id="WP_146091789.1">
    <property type="nucleotide sequence ID" value="NZ_JBJGBS010000021.1"/>
</dbReference>
<evidence type="ECO:0000313" key="3">
    <source>
        <dbReference type="Proteomes" id="UP001637990"/>
    </source>
</evidence>
<evidence type="ECO:0000256" key="1">
    <source>
        <dbReference type="SAM" id="MobiDB-lite"/>
    </source>
</evidence>
<reference evidence="2 3" key="1">
    <citation type="submission" date="2024-11" db="EMBL/GenBank/DDBJ databases">
        <title>Genome sequencing of Xanthomonas codiaei.</title>
        <authorList>
            <person name="Studholme D.J."/>
        </authorList>
    </citation>
    <scope>NUCLEOTIDE SEQUENCE [LARGE SCALE GENOMIC DNA]</scope>
    <source>
        <strain evidence="2 3">NCPPB 4350</strain>
    </source>
</reference>
<dbReference type="EMBL" id="JBJGBS010000021">
    <property type="protein sequence ID" value="MFO3704798.1"/>
    <property type="molecule type" value="Genomic_DNA"/>
</dbReference>
<feature type="compositionally biased region" description="Pro residues" evidence="1">
    <location>
        <begin position="404"/>
        <end position="413"/>
    </location>
</feature>
<evidence type="ECO:0000313" key="2">
    <source>
        <dbReference type="EMBL" id="MFO3704798.1"/>
    </source>
</evidence>
<name>A0ABW9MLJ7_9XANT</name>
<protein>
    <submittedName>
        <fullName evidence="2">Uncharacterized protein</fullName>
    </submittedName>
</protein>
<accession>A0ABW9MLJ7</accession>